<accession>A0A841FJ58</accession>
<comment type="caution">
    <text evidence="1">The sequence shown here is derived from an EMBL/GenBank/DDBJ whole genome shotgun (WGS) entry which is preliminary data.</text>
</comment>
<sequence>MRITTPPAPPVVGAEAAAAFLARPYDWRTFPAVANSRPALLRYLREPGASHYEAHVVDVLRIVGGRIAKSNAFVGAHHVEAFGTPRRIVV</sequence>
<protein>
    <submittedName>
        <fullName evidence="1">Uncharacterized protein</fullName>
    </submittedName>
</protein>
<evidence type="ECO:0000313" key="2">
    <source>
        <dbReference type="Proteomes" id="UP000548476"/>
    </source>
</evidence>
<dbReference type="EMBL" id="JACHGT010000012">
    <property type="protein sequence ID" value="MBB6037361.1"/>
    <property type="molecule type" value="Genomic_DNA"/>
</dbReference>
<dbReference type="Proteomes" id="UP000548476">
    <property type="component" value="Unassembled WGS sequence"/>
</dbReference>
<organism evidence="1 2">
    <name type="scientific">Phytomonospora endophytica</name>
    <dbReference type="NCBI Taxonomy" id="714109"/>
    <lineage>
        <taxon>Bacteria</taxon>
        <taxon>Bacillati</taxon>
        <taxon>Actinomycetota</taxon>
        <taxon>Actinomycetes</taxon>
        <taxon>Micromonosporales</taxon>
        <taxon>Micromonosporaceae</taxon>
        <taxon>Phytomonospora</taxon>
    </lineage>
</organism>
<keyword evidence="2" id="KW-1185">Reference proteome</keyword>
<name>A0A841FJ58_9ACTN</name>
<dbReference type="InterPro" id="IPR032710">
    <property type="entry name" value="NTF2-like_dom_sf"/>
</dbReference>
<gene>
    <name evidence="1" type="ORF">HNR73_005237</name>
</gene>
<evidence type="ECO:0000313" key="1">
    <source>
        <dbReference type="EMBL" id="MBB6037361.1"/>
    </source>
</evidence>
<dbReference type="AlphaFoldDB" id="A0A841FJ58"/>
<reference evidence="1 2" key="1">
    <citation type="submission" date="2020-08" db="EMBL/GenBank/DDBJ databases">
        <title>Genomic Encyclopedia of Type Strains, Phase IV (KMG-IV): sequencing the most valuable type-strain genomes for metagenomic binning, comparative biology and taxonomic classification.</title>
        <authorList>
            <person name="Goeker M."/>
        </authorList>
    </citation>
    <scope>NUCLEOTIDE SEQUENCE [LARGE SCALE GENOMIC DNA]</scope>
    <source>
        <strain evidence="1 2">YIM 65646</strain>
    </source>
</reference>
<dbReference type="SUPFAM" id="SSF54427">
    <property type="entry name" value="NTF2-like"/>
    <property type="match status" value="1"/>
</dbReference>
<proteinExistence type="predicted"/>